<evidence type="ECO:0000313" key="1">
    <source>
        <dbReference type="EMBL" id="KAL1494101.1"/>
    </source>
</evidence>
<dbReference type="AlphaFoldDB" id="A0ABD1EHV7"/>
<keyword evidence="2" id="KW-1185">Reference proteome</keyword>
<dbReference type="EMBL" id="JBDJPC010000007">
    <property type="protein sequence ID" value="KAL1494101.1"/>
    <property type="molecule type" value="Genomic_DNA"/>
</dbReference>
<protein>
    <recommendedName>
        <fullName evidence="3">HTH psq-type domain-containing protein</fullName>
    </recommendedName>
</protein>
<evidence type="ECO:0000313" key="2">
    <source>
        <dbReference type="Proteomes" id="UP001566132"/>
    </source>
</evidence>
<proteinExistence type="predicted"/>
<evidence type="ECO:0008006" key="3">
    <source>
        <dbReference type="Google" id="ProtNLM"/>
    </source>
</evidence>
<reference evidence="1 2" key="1">
    <citation type="submission" date="2024-05" db="EMBL/GenBank/DDBJ databases">
        <title>Genetic variation in Jamaican populations of the coffee berry borer (Hypothenemus hampei).</title>
        <authorList>
            <person name="Errbii M."/>
            <person name="Myrie A."/>
        </authorList>
    </citation>
    <scope>NUCLEOTIDE SEQUENCE [LARGE SCALE GENOMIC DNA]</scope>
    <source>
        <strain evidence="1">JA-Hopewell-2020-01-JO</strain>
        <tissue evidence="1">Whole body</tissue>
    </source>
</reference>
<organism evidence="1 2">
    <name type="scientific">Hypothenemus hampei</name>
    <name type="common">Coffee berry borer</name>
    <dbReference type="NCBI Taxonomy" id="57062"/>
    <lineage>
        <taxon>Eukaryota</taxon>
        <taxon>Metazoa</taxon>
        <taxon>Ecdysozoa</taxon>
        <taxon>Arthropoda</taxon>
        <taxon>Hexapoda</taxon>
        <taxon>Insecta</taxon>
        <taxon>Pterygota</taxon>
        <taxon>Neoptera</taxon>
        <taxon>Endopterygota</taxon>
        <taxon>Coleoptera</taxon>
        <taxon>Polyphaga</taxon>
        <taxon>Cucujiformia</taxon>
        <taxon>Curculionidae</taxon>
        <taxon>Scolytinae</taxon>
        <taxon>Hypothenemus</taxon>
    </lineage>
</organism>
<name>A0ABD1EHV7_HYPHA</name>
<dbReference type="Proteomes" id="UP001566132">
    <property type="component" value="Unassembled WGS sequence"/>
</dbReference>
<sequence length="147" mass="16871">MPRKYKRKTNRGDIDENAVRSAIKDFSTHMCGLLEASRRYGIKKSTLQSRIKIMKSKALGGVLNFESDSGNESENPNLKTNKYAVNQIFSMVQELDLAEYLKKSSNLHYGLTYRQIRLLSYDFAIANNLKTPESWKTKEIAGWLQLC</sequence>
<dbReference type="Gene3D" id="1.10.10.60">
    <property type="entry name" value="Homeodomain-like"/>
    <property type="match status" value="1"/>
</dbReference>
<comment type="caution">
    <text evidence="1">The sequence shown here is derived from an EMBL/GenBank/DDBJ whole genome shotgun (WGS) entry which is preliminary data.</text>
</comment>
<accession>A0ABD1EHV7</accession>
<gene>
    <name evidence="1" type="ORF">ABEB36_009752</name>
</gene>